<dbReference type="InterPro" id="IPR008334">
    <property type="entry name" value="5'-Nucleotdase_C"/>
</dbReference>
<dbReference type="InterPro" id="IPR006179">
    <property type="entry name" value="5_nucleotidase/apyrase"/>
</dbReference>
<feature type="domain" description="Calcineurin-like phosphoesterase" evidence="3">
    <location>
        <begin position="43"/>
        <end position="297"/>
    </location>
</feature>
<dbReference type="PROSITE" id="PS51257">
    <property type="entry name" value="PROKAR_LIPOPROTEIN"/>
    <property type="match status" value="1"/>
</dbReference>
<protein>
    <submittedName>
        <fullName evidence="5">Bifunctional metallophosphatase/5'-nucleotidase</fullName>
    </submittedName>
</protein>
<dbReference type="PRINTS" id="PR01607">
    <property type="entry name" value="APYRASEFAMLY"/>
</dbReference>
<evidence type="ECO:0000256" key="1">
    <source>
        <dbReference type="ARBA" id="ARBA00022729"/>
    </source>
</evidence>
<dbReference type="PANTHER" id="PTHR11575:SF24">
    <property type="entry name" value="5'-NUCLEOTIDASE"/>
    <property type="match status" value="1"/>
</dbReference>
<keyword evidence="6" id="KW-1185">Reference proteome</keyword>
<organism evidence="5 6">
    <name type="scientific">Tsuneonella litorea</name>
    <dbReference type="NCBI Taxonomy" id="2976475"/>
    <lineage>
        <taxon>Bacteria</taxon>
        <taxon>Pseudomonadati</taxon>
        <taxon>Pseudomonadota</taxon>
        <taxon>Alphaproteobacteria</taxon>
        <taxon>Sphingomonadales</taxon>
        <taxon>Erythrobacteraceae</taxon>
        <taxon>Tsuneonella</taxon>
    </lineage>
</organism>
<dbReference type="RefSeq" id="WP_259963059.1">
    <property type="nucleotide sequence ID" value="NZ_JAOAMV010000007.1"/>
</dbReference>
<dbReference type="GO" id="GO:0000166">
    <property type="term" value="F:nucleotide binding"/>
    <property type="evidence" value="ECO:0007669"/>
    <property type="project" value="UniProtKB-KW"/>
</dbReference>
<comment type="caution">
    <text evidence="5">The sequence shown here is derived from an EMBL/GenBank/DDBJ whole genome shotgun (WGS) entry which is preliminary data.</text>
</comment>
<dbReference type="EMBL" id="JAOAMV010000007">
    <property type="protein sequence ID" value="MCT2559972.1"/>
    <property type="molecule type" value="Genomic_DNA"/>
</dbReference>
<dbReference type="AlphaFoldDB" id="A0A9X2W3B1"/>
<dbReference type="GO" id="GO:0008768">
    <property type="term" value="F:UDP-sugar diphosphatase activity"/>
    <property type="evidence" value="ECO:0007669"/>
    <property type="project" value="TreeGrafter"/>
</dbReference>
<evidence type="ECO:0000259" key="3">
    <source>
        <dbReference type="Pfam" id="PF00149"/>
    </source>
</evidence>
<keyword evidence="2" id="KW-0547">Nucleotide-binding</keyword>
<evidence type="ECO:0000259" key="4">
    <source>
        <dbReference type="Pfam" id="PF02872"/>
    </source>
</evidence>
<reference evidence="5" key="1">
    <citation type="submission" date="2022-09" db="EMBL/GenBank/DDBJ databases">
        <title>The genome sequence of Tsuneonella sp. YG55.</title>
        <authorList>
            <person name="Liu Y."/>
        </authorList>
    </citation>
    <scope>NUCLEOTIDE SEQUENCE</scope>
    <source>
        <strain evidence="5">YG55</strain>
    </source>
</reference>
<sequence length="592" mass="61562">MSHIPRSPLALRPARAIVAGLFAALAACATVPAAPPPPVEVGILAINDFHGAIEPPRQSVFMPAPDGNTFGVPAGGAAWLASAVDALRAGHRHSVTVSAGDLTSASQFASSLFLDEPAVGAMNLIGLDFNAVGNHEFDRGRAELLRLQTGGCDKHTRREPCAVEPFAGARFRYLAANVTTESGETLFPATGTRTFGTGAGAVTVGFVGLTLKGTPGLVLPEAVAGLTFDDEADAINRAADSLRAGGADAVVVLVHQGGRTSGDPDPQGCDGLAGEILPILDRVSPKVDVVVSGHTHWAYVCERDLPGRSSPLLLTSAGVYGTLVTDITLTIDPVASRVVAKKAANVIVQSVPYTATSGVRGNTDLVPRFEPRPDVAAYVARFVEASKSFSARKVGWLAGPATRAGGDASREGGALGNLIADAQLAATRGAGAQIAFMNPFGIRAPHVLDPDADGALTFAQLYQIQPFNNELVTFSLTGAELKAVLEQGFDDQAPLQALTPSQGFAYRYDLSRPIGQRIVGMTLNGKPVDPAATYRVTVSNFLAQGGDSFTLFANGRDAVRGAVDVEALQGWIASKPARRVPDENRNVDVTPN</sequence>
<proteinExistence type="inferred from homology"/>
<dbReference type="Pfam" id="PF02872">
    <property type="entry name" value="5_nucleotid_C"/>
    <property type="match status" value="1"/>
</dbReference>
<feature type="chain" id="PRO_5041014350" evidence="2">
    <location>
        <begin position="34"/>
        <end position="592"/>
    </location>
</feature>
<dbReference type="Proteomes" id="UP001142648">
    <property type="component" value="Unassembled WGS sequence"/>
</dbReference>
<feature type="signal peptide" evidence="2">
    <location>
        <begin position="1"/>
        <end position="33"/>
    </location>
</feature>
<evidence type="ECO:0000313" key="5">
    <source>
        <dbReference type="EMBL" id="MCT2559972.1"/>
    </source>
</evidence>
<feature type="domain" description="5'-Nucleotidase C-terminal" evidence="4">
    <location>
        <begin position="410"/>
        <end position="553"/>
    </location>
</feature>
<accession>A0A9X2W3B1</accession>
<dbReference type="InterPro" id="IPR036907">
    <property type="entry name" value="5'-Nucleotdase_C_sf"/>
</dbReference>
<evidence type="ECO:0000313" key="6">
    <source>
        <dbReference type="Proteomes" id="UP001142648"/>
    </source>
</evidence>
<dbReference type="Pfam" id="PF00149">
    <property type="entry name" value="Metallophos"/>
    <property type="match status" value="1"/>
</dbReference>
<dbReference type="PANTHER" id="PTHR11575">
    <property type="entry name" value="5'-NUCLEOTIDASE-RELATED"/>
    <property type="match status" value="1"/>
</dbReference>
<dbReference type="Gene3D" id="3.90.780.10">
    <property type="entry name" value="5'-Nucleotidase, C-terminal domain"/>
    <property type="match status" value="1"/>
</dbReference>
<evidence type="ECO:0000256" key="2">
    <source>
        <dbReference type="RuleBase" id="RU362119"/>
    </source>
</evidence>
<dbReference type="GO" id="GO:0030288">
    <property type="term" value="C:outer membrane-bounded periplasmic space"/>
    <property type="evidence" value="ECO:0007669"/>
    <property type="project" value="TreeGrafter"/>
</dbReference>
<keyword evidence="1 2" id="KW-0732">Signal</keyword>
<comment type="similarity">
    <text evidence="2">Belongs to the 5'-nucleotidase family.</text>
</comment>
<dbReference type="InterPro" id="IPR029052">
    <property type="entry name" value="Metallo-depent_PP-like"/>
</dbReference>
<dbReference type="SUPFAM" id="SSF56300">
    <property type="entry name" value="Metallo-dependent phosphatases"/>
    <property type="match status" value="1"/>
</dbReference>
<gene>
    <name evidence="5" type="ORF">N0B51_13395</name>
</gene>
<keyword evidence="2" id="KW-0378">Hydrolase</keyword>
<dbReference type="GO" id="GO:0009166">
    <property type="term" value="P:nucleotide catabolic process"/>
    <property type="evidence" value="ECO:0007669"/>
    <property type="project" value="InterPro"/>
</dbReference>
<dbReference type="GO" id="GO:0008253">
    <property type="term" value="F:5'-nucleotidase activity"/>
    <property type="evidence" value="ECO:0007669"/>
    <property type="project" value="TreeGrafter"/>
</dbReference>
<name>A0A9X2W3B1_9SPHN</name>
<dbReference type="SUPFAM" id="SSF55816">
    <property type="entry name" value="5'-nucleotidase (syn. UDP-sugar hydrolase), C-terminal domain"/>
    <property type="match status" value="1"/>
</dbReference>
<dbReference type="Gene3D" id="3.60.21.10">
    <property type="match status" value="1"/>
</dbReference>
<dbReference type="InterPro" id="IPR004843">
    <property type="entry name" value="Calcineurin-like_PHP"/>
</dbReference>